<dbReference type="GO" id="GO:0016592">
    <property type="term" value="C:mediator complex"/>
    <property type="evidence" value="ECO:0007669"/>
    <property type="project" value="InterPro"/>
</dbReference>
<dbReference type="AlphaFoldDB" id="A0A4U0XQI5"/>
<sequence length="596" mass="65641">MASLTLRPWTRDAPDASSLMDVLTRAHRGHFREITEASLQEEIAGEGALELSESESDDEEDDEDEEQSSAKPSTRDDLFKARLEMLRHVDAAHNDVMIALDFVSLLLTHDAPEKGKASISTGLRNEVPIGTLGHDIWHKMPQDKAREAQDELLATNIRLESLQQSADSLLAAASRLEDNVRKETQYWDQILSITENGWNVCKLPGQQHRLGVTYGFRDSAPEFSRRGVAALNATSDGTIVLERGIGSKPRAVRVQLKRGESVVGSSRLPTLQDDGEVMLEARIRHARDSLFDEELYHEILRESRGQASLGVSTRGNGIVFKADSTESPHAAEVVLELVALDEGPDEAGGAREGDAMAQAVALAARMLLSQAHREKVNKRSAVPPPLSERKDERSSLPILRPIMAFILHKAAIDQVNGYLASIASLLSAASIERHDRPAAFTFTQEMEAGGVDDLISMLMQRWTSEASLGIGSKQLTMRLETTLSQAFGTQYTLTTPDDRVTRFSTQEELRAACDAAIDSELAHNLKRGADGDWRCNIREALLVMPDEEQGKERSVWITLDSVAGLLSLNTPTKKVSWGSHSGTDKSFQEAWLQVLE</sequence>
<gene>
    <name evidence="8" type="primary">MED17</name>
    <name evidence="11" type="ORF">B0A55_05159</name>
</gene>
<accession>A0A4U0XQI5</accession>
<dbReference type="STRING" id="329884.A0A4U0XQI5"/>
<dbReference type="Proteomes" id="UP000309340">
    <property type="component" value="Unassembled WGS sequence"/>
</dbReference>
<keyword evidence="5 8" id="KW-0804">Transcription</keyword>
<evidence type="ECO:0000256" key="3">
    <source>
        <dbReference type="ARBA" id="ARBA00019610"/>
    </source>
</evidence>
<organism evidence="11 12">
    <name type="scientific">Friedmanniomyces simplex</name>
    <dbReference type="NCBI Taxonomy" id="329884"/>
    <lineage>
        <taxon>Eukaryota</taxon>
        <taxon>Fungi</taxon>
        <taxon>Dikarya</taxon>
        <taxon>Ascomycota</taxon>
        <taxon>Pezizomycotina</taxon>
        <taxon>Dothideomycetes</taxon>
        <taxon>Dothideomycetidae</taxon>
        <taxon>Mycosphaerellales</taxon>
        <taxon>Teratosphaeriaceae</taxon>
        <taxon>Friedmanniomyces</taxon>
    </lineage>
</organism>
<evidence type="ECO:0000256" key="1">
    <source>
        <dbReference type="ARBA" id="ARBA00004123"/>
    </source>
</evidence>
<proteinExistence type="inferred from homology"/>
<dbReference type="Gene3D" id="6.10.250.2620">
    <property type="match status" value="1"/>
</dbReference>
<evidence type="ECO:0000256" key="10">
    <source>
        <dbReference type="SAM" id="MobiDB-lite"/>
    </source>
</evidence>
<evidence type="ECO:0000313" key="12">
    <source>
        <dbReference type="Proteomes" id="UP000309340"/>
    </source>
</evidence>
<comment type="subcellular location">
    <subcellularLocation>
        <location evidence="1 8">Nucleus</location>
    </subcellularLocation>
</comment>
<dbReference type="Pfam" id="PF10156">
    <property type="entry name" value="Med17"/>
    <property type="match status" value="1"/>
</dbReference>
<evidence type="ECO:0000256" key="7">
    <source>
        <dbReference type="ARBA" id="ARBA00032014"/>
    </source>
</evidence>
<feature type="coiled-coil region" evidence="9">
    <location>
        <begin position="145"/>
        <end position="179"/>
    </location>
</feature>
<dbReference type="GO" id="GO:0006357">
    <property type="term" value="P:regulation of transcription by RNA polymerase II"/>
    <property type="evidence" value="ECO:0007669"/>
    <property type="project" value="InterPro"/>
</dbReference>
<keyword evidence="12" id="KW-1185">Reference proteome</keyword>
<keyword evidence="4 8" id="KW-0805">Transcription regulation</keyword>
<feature type="region of interest" description="Disordered" evidence="10">
    <location>
        <begin position="37"/>
        <end position="76"/>
    </location>
</feature>
<evidence type="ECO:0000256" key="4">
    <source>
        <dbReference type="ARBA" id="ARBA00023015"/>
    </source>
</evidence>
<feature type="compositionally biased region" description="Acidic residues" evidence="10">
    <location>
        <begin position="52"/>
        <end position="67"/>
    </location>
</feature>
<keyword evidence="9" id="KW-0175">Coiled coil</keyword>
<evidence type="ECO:0000256" key="5">
    <source>
        <dbReference type="ARBA" id="ARBA00023163"/>
    </source>
</evidence>
<dbReference type="GO" id="GO:0003712">
    <property type="term" value="F:transcription coregulator activity"/>
    <property type="evidence" value="ECO:0007669"/>
    <property type="project" value="InterPro"/>
</dbReference>
<keyword evidence="6 8" id="KW-0539">Nucleus</keyword>
<keyword evidence="8" id="KW-0010">Activator</keyword>
<protein>
    <recommendedName>
        <fullName evidence="3 8">Mediator of RNA polymerase II transcription subunit 17</fullName>
    </recommendedName>
    <alternativeName>
        <fullName evidence="7 8">Mediator complex subunit 17</fullName>
    </alternativeName>
</protein>
<evidence type="ECO:0000256" key="6">
    <source>
        <dbReference type="ARBA" id="ARBA00023242"/>
    </source>
</evidence>
<dbReference type="PANTHER" id="PTHR13114:SF7">
    <property type="entry name" value="MEDIATOR OF RNA POLYMERASE II TRANSCRIPTION SUBUNIT 17"/>
    <property type="match status" value="1"/>
</dbReference>
<dbReference type="InterPro" id="IPR019313">
    <property type="entry name" value="Mediator_Med17"/>
</dbReference>
<evidence type="ECO:0000256" key="8">
    <source>
        <dbReference type="RuleBase" id="RU364140"/>
    </source>
</evidence>
<dbReference type="GO" id="GO:0070847">
    <property type="term" value="C:core mediator complex"/>
    <property type="evidence" value="ECO:0007669"/>
    <property type="project" value="TreeGrafter"/>
</dbReference>
<evidence type="ECO:0000256" key="9">
    <source>
        <dbReference type="SAM" id="Coils"/>
    </source>
</evidence>
<name>A0A4U0XQI5_9PEZI</name>
<comment type="similarity">
    <text evidence="2 8">Belongs to the Mediator complex subunit 17 family.</text>
</comment>
<evidence type="ECO:0000256" key="2">
    <source>
        <dbReference type="ARBA" id="ARBA00005635"/>
    </source>
</evidence>
<evidence type="ECO:0000313" key="11">
    <source>
        <dbReference type="EMBL" id="TKA77858.1"/>
    </source>
</evidence>
<dbReference type="PANTHER" id="PTHR13114">
    <property type="entry name" value="MEDIATOR OF RNA POLYMERASE II TRANSCRIPTION SUBUNIT 17"/>
    <property type="match status" value="1"/>
</dbReference>
<dbReference type="EMBL" id="NAJQ01000127">
    <property type="protein sequence ID" value="TKA77858.1"/>
    <property type="molecule type" value="Genomic_DNA"/>
</dbReference>
<comment type="caution">
    <text evidence="11">The sequence shown here is derived from an EMBL/GenBank/DDBJ whole genome shotgun (WGS) entry which is preliminary data.</text>
</comment>
<dbReference type="OrthoDB" id="5319830at2759"/>
<reference evidence="11 12" key="1">
    <citation type="submission" date="2017-03" db="EMBL/GenBank/DDBJ databases">
        <title>Genomes of endolithic fungi from Antarctica.</title>
        <authorList>
            <person name="Coleine C."/>
            <person name="Masonjones S."/>
            <person name="Stajich J.E."/>
        </authorList>
    </citation>
    <scope>NUCLEOTIDE SEQUENCE [LARGE SCALE GENOMIC DNA]</scope>
    <source>
        <strain evidence="11 12">CCFEE 5184</strain>
    </source>
</reference>
<comment type="function">
    <text evidence="8">Component of the Mediator complex, a coactivator involved in the regulated transcription of nearly all RNA polymerase II-dependent genes. Mediator functions as a bridge to convey information from gene-specific regulatory proteins to the basal RNA polymerase II transcription machinery. Mediator is recruited to promoters by direct interactions with regulatory proteins and serves as a scaffold for the assembly of a functional preinitiation complex with RNA polymerase II and the general transcription factors.</text>
</comment>
<comment type="subunit">
    <text evidence="8">Component of the Mediator complex.</text>
</comment>